<dbReference type="EMBL" id="SOAZ01000011">
    <property type="protein sequence ID" value="TDT58460.1"/>
    <property type="molecule type" value="Genomic_DNA"/>
</dbReference>
<dbReference type="AlphaFoldDB" id="A0A4R7KP26"/>
<dbReference type="Proteomes" id="UP000295325">
    <property type="component" value="Unassembled WGS sequence"/>
</dbReference>
<protein>
    <submittedName>
        <fullName evidence="3">Putative membrane protein</fullName>
    </submittedName>
</protein>
<evidence type="ECO:0000259" key="2">
    <source>
        <dbReference type="Pfam" id="PF09851"/>
    </source>
</evidence>
<keyword evidence="1" id="KW-1133">Transmembrane helix</keyword>
<accession>A0A4R7KP26</accession>
<dbReference type="OrthoDB" id="5461404at2"/>
<feature type="domain" description="SHOCT" evidence="2">
    <location>
        <begin position="52"/>
        <end position="77"/>
    </location>
</feature>
<organism evidence="3 4">
    <name type="scientific">Fonticella tunisiensis</name>
    <dbReference type="NCBI Taxonomy" id="1096341"/>
    <lineage>
        <taxon>Bacteria</taxon>
        <taxon>Bacillati</taxon>
        <taxon>Bacillota</taxon>
        <taxon>Clostridia</taxon>
        <taxon>Eubacteriales</taxon>
        <taxon>Clostridiaceae</taxon>
        <taxon>Fonticella</taxon>
    </lineage>
</organism>
<evidence type="ECO:0000313" key="3">
    <source>
        <dbReference type="EMBL" id="TDT58460.1"/>
    </source>
</evidence>
<gene>
    <name evidence="3" type="ORF">EDD71_111111</name>
</gene>
<dbReference type="Pfam" id="PF09851">
    <property type="entry name" value="SHOCT"/>
    <property type="match status" value="1"/>
</dbReference>
<comment type="caution">
    <text evidence="3">The sequence shown here is derived from an EMBL/GenBank/DDBJ whole genome shotgun (WGS) entry which is preliminary data.</text>
</comment>
<reference evidence="3 4" key="1">
    <citation type="submission" date="2019-03" db="EMBL/GenBank/DDBJ databases">
        <title>Genomic Encyclopedia of Type Strains, Phase IV (KMG-IV): sequencing the most valuable type-strain genomes for metagenomic binning, comparative biology and taxonomic classification.</title>
        <authorList>
            <person name="Goeker M."/>
        </authorList>
    </citation>
    <scope>NUCLEOTIDE SEQUENCE [LARGE SCALE GENOMIC DNA]</scope>
    <source>
        <strain evidence="3 4">DSM 24455</strain>
    </source>
</reference>
<keyword evidence="4" id="KW-1185">Reference proteome</keyword>
<proteinExistence type="predicted"/>
<dbReference type="InterPro" id="IPR018649">
    <property type="entry name" value="SHOCT"/>
</dbReference>
<sequence length="80" mass="9532">MMRWYADGYSVWWIFMILRMVIGTALVIGGVIFLLRLIKRENPIGYRNYNRALEILDEKFASGEISEEEYLRKKKILKDS</sequence>
<feature type="transmembrane region" description="Helical" evidence="1">
    <location>
        <begin position="12"/>
        <end position="38"/>
    </location>
</feature>
<keyword evidence="1" id="KW-0812">Transmembrane</keyword>
<keyword evidence="1" id="KW-0472">Membrane</keyword>
<evidence type="ECO:0000313" key="4">
    <source>
        <dbReference type="Proteomes" id="UP000295325"/>
    </source>
</evidence>
<name>A0A4R7KP26_9CLOT</name>
<evidence type="ECO:0000256" key="1">
    <source>
        <dbReference type="SAM" id="Phobius"/>
    </source>
</evidence>
<dbReference type="RefSeq" id="WP_133628256.1">
    <property type="nucleotide sequence ID" value="NZ_SOAZ01000011.1"/>
</dbReference>